<gene>
    <name evidence="10" type="ORF">K1X11_017710</name>
</gene>
<evidence type="ECO:0000256" key="4">
    <source>
        <dbReference type="ARBA" id="ARBA00022989"/>
    </source>
</evidence>
<feature type="transmembrane region" description="Helical" evidence="7">
    <location>
        <begin position="364"/>
        <end position="384"/>
    </location>
</feature>
<accession>A0ABZ1C4K3</accession>
<keyword evidence="5 7" id="KW-0472">Membrane</keyword>
<organism evidence="10 11">
    <name type="scientific">Actomonas aquatica</name>
    <dbReference type="NCBI Taxonomy" id="2866162"/>
    <lineage>
        <taxon>Bacteria</taxon>
        <taxon>Pseudomonadati</taxon>
        <taxon>Verrucomicrobiota</taxon>
        <taxon>Opitutia</taxon>
        <taxon>Opitutales</taxon>
        <taxon>Opitutaceae</taxon>
        <taxon>Actomonas</taxon>
    </lineage>
</organism>
<dbReference type="InterPro" id="IPR050250">
    <property type="entry name" value="Macrolide_Exporter_MacB"/>
</dbReference>
<evidence type="ECO:0000256" key="7">
    <source>
        <dbReference type="SAM" id="Phobius"/>
    </source>
</evidence>
<protein>
    <submittedName>
        <fullName evidence="10">ABC transporter permease</fullName>
    </submittedName>
</protein>
<feature type="transmembrane region" description="Helical" evidence="7">
    <location>
        <begin position="21"/>
        <end position="45"/>
    </location>
</feature>
<dbReference type="InterPro" id="IPR003838">
    <property type="entry name" value="ABC3_permease_C"/>
</dbReference>
<dbReference type="Proteomes" id="UP000738431">
    <property type="component" value="Chromosome"/>
</dbReference>
<sequence>MLQDLRFALRMLTKHRWFSAAIIATLALGIGINSTVFTLVNAVLFKPVPVAGGDRLVTVLLQNTEDPSQRRAVSWPEFQELRAANHTFEALEAINDVRAVISETDLPPERTNFAWVSSGLFATIGQPPLLGRSFNAADSAAGAEIVLMLSHDLWQNRYGGDRAVIGRTVRLDGHPATIVGVMPPGFRFPNQEELWAPLRPTPAIDKRDNRSLMLYGVRQPGVSIAEANADLNVIMGRLATEFPDTNKNLGAVVRSFHETYNGGPIKVIFLMMLGAVGFVLLIACANVANMMLARAISRGREIAVRAAVGASRRQLIRQLLIESVLLSVIGGLLGFAFTGLGVSLFDEATTNVGRPYWIQFELDWVAVGYFAAITIASGIIFGLAPALRSSRVDLSTAIKDGSPGAGSGRNRLSGALVIMQFALTVVLLAGAGAMIRSLFLAQELNAFVQPDTLLTARVQLPERESERYEQPDARRQFVDTLLPQLRALPGVTAAAVTNAFPGMDHHQRVIEIEGRPQPADATAKLEGTIVVASPDYLRVINLPLLRGREFNETDGQPGSEATVITQSFAQRHWPDADPIGQRFRFIEPQDNEPQPWMTVVGVSGDLEQNPTNADAPPAFFISYRQQPWGWAGLIVRTHTDPAALALPVRSTVQAIDADLPLFQVQPFVVGLDRSIWFLRVFGTVFSVFAATGLLMAAVGIYGVIAHQTARRTREIGIRMALGATTTNIARLVLGRGLGQLAIGLIVGLAGAFGATKLLASAGVLIGTGATDPVLFGAVTSVLVLVGLSACWLPARRATKVAPTEALRTE</sequence>
<reference evidence="10 11" key="1">
    <citation type="submission" date="2023-12" db="EMBL/GenBank/DDBJ databases">
        <title>Description of an unclassified Opitutus bacterium of Verrucomicrobiota.</title>
        <authorList>
            <person name="Zhang D.-F."/>
        </authorList>
    </citation>
    <scope>NUCLEOTIDE SEQUENCE [LARGE SCALE GENOMIC DNA]</scope>
    <source>
        <strain evidence="10 11">WL0086</strain>
    </source>
</reference>
<dbReference type="InterPro" id="IPR025857">
    <property type="entry name" value="MacB_PCD"/>
</dbReference>
<evidence type="ECO:0000313" key="11">
    <source>
        <dbReference type="Proteomes" id="UP000738431"/>
    </source>
</evidence>
<feature type="domain" description="ABC3 transporter permease C-terminal" evidence="8">
    <location>
        <begin position="275"/>
        <end position="392"/>
    </location>
</feature>
<evidence type="ECO:0000259" key="8">
    <source>
        <dbReference type="Pfam" id="PF02687"/>
    </source>
</evidence>
<dbReference type="EMBL" id="CP139781">
    <property type="protein sequence ID" value="WRQ86652.1"/>
    <property type="molecule type" value="Genomic_DNA"/>
</dbReference>
<feature type="transmembrane region" description="Helical" evidence="7">
    <location>
        <begin position="773"/>
        <end position="792"/>
    </location>
</feature>
<evidence type="ECO:0000256" key="3">
    <source>
        <dbReference type="ARBA" id="ARBA00022692"/>
    </source>
</evidence>
<evidence type="ECO:0000256" key="1">
    <source>
        <dbReference type="ARBA" id="ARBA00004651"/>
    </source>
</evidence>
<keyword evidence="4 7" id="KW-1133">Transmembrane helix</keyword>
<feature type="transmembrane region" description="Helical" evidence="7">
    <location>
        <begin position="740"/>
        <end position="767"/>
    </location>
</feature>
<keyword evidence="3 7" id="KW-0812">Transmembrane</keyword>
<evidence type="ECO:0000256" key="2">
    <source>
        <dbReference type="ARBA" id="ARBA00022475"/>
    </source>
</evidence>
<feature type="transmembrane region" description="Helical" evidence="7">
    <location>
        <begin position="676"/>
        <end position="704"/>
    </location>
</feature>
<dbReference type="NCBIfam" id="TIGR03434">
    <property type="entry name" value="ADOP"/>
    <property type="match status" value="1"/>
</dbReference>
<dbReference type="Pfam" id="PF12704">
    <property type="entry name" value="MacB_PCD"/>
    <property type="match status" value="2"/>
</dbReference>
<feature type="domain" description="MacB-like periplasmic core" evidence="9">
    <location>
        <begin position="19"/>
        <end position="231"/>
    </location>
</feature>
<comment type="similarity">
    <text evidence="6">Belongs to the ABC-4 integral membrane protein family.</text>
</comment>
<evidence type="ECO:0000313" key="10">
    <source>
        <dbReference type="EMBL" id="WRQ86652.1"/>
    </source>
</evidence>
<proteinExistence type="inferred from homology"/>
<feature type="transmembrane region" description="Helical" evidence="7">
    <location>
        <begin position="415"/>
        <end position="435"/>
    </location>
</feature>
<dbReference type="RefSeq" id="WP_221030489.1">
    <property type="nucleotide sequence ID" value="NZ_CP139781.1"/>
</dbReference>
<feature type="transmembrane region" description="Helical" evidence="7">
    <location>
        <begin position="267"/>
        <end position="288"/>
    </location>
</feature>
<comment type="subcellular location">
    <subcellularLocation>
        <location evidence="1">Cell membrane</location>
        <topology evidence="1">Multi-pass membrane protein</topology>
    </subcellularLocation>
</comment>
<keyword evidence="11" id="KW-1185">Reference proteome</keyword>
<keyword evidence="2" id="KW-1003">Cell membrane</keyword>
<dbReference type="PANTHER" id="PTHR30572">
    <property type="entry name" value="MEMBRANE COMPONENT OF TRANSPORTER-RELATED"/>
    <property type="match status" value="1"/>
</dbReference>
<name>A0ABZ1C4K3_9BACT</name>
<dbReference type="Pfam" id="PF02687">
    <property type="entry name" value="FtsX"/>
    <property type="match status" value="2"/>
</dbReference>
<feature type="domain" description="ABC3 transporter permease C-terminal" evidence="8">
    <location>
        <begin position="687"/>
        <end position="801"/>
    </location>
</feature>
<dbReference type="PANTHER" id="PTHR30572:SF4">
    <property type="entry name" value="ABC TRANSPORTER PERMEASE YTRF"/>
    <property type="match status" value="1"/>
</dbReference>
<evidence type="ECO:0000256" key="6">
    <source>
        <dbReference type="ARBA" id="ARBA00038076"/>
    </source>
</evidence>
<feature type="transmembrane region" description="Helical" evidence="7">
    <location>
        <begin position="319"/>
        <end position="344"/>
    </location>
</feature>
<feature type="domain" description="MacB-like periplasmic core" evidence="9">
    <location>
        <begin position="425"/>
        <end position="626"/>
    </location>
</feature>
<evidence type="ECO:0000259" key="9">
    <source>
        <dbReference type="Pfam" id="PF12704"/>
    </source>
</evidence>
<dbReference type="InterPro" id="IPR017800">
    <property type="entry name" value="ADOP"/>
</dbReference>
<evidence type="ECO:0000256" key="5">
    <source>
        <dbReference type="ARBA" id="ARBA00023136"/>
    </source>
</evidence>